<dbReference type="Proteomes" id="UP001497535">
    <property type="component" value="Unassembled WGS sequence"/>
</dbReference>
<organism evidence="1 2">
    <name type="scientific">Meloidogyne enterolobii</name>
    <name type="common">Root-knot nematode worm</name>
    <name type="synonym">Meloidogyne mayaguensis</name>
    <dbReference type="NCBI Taxonomy" id="390850"/>
    <lineage>
        <taxon>Eukaryota</taxon>
        <taxon>Metazoa</taxon>
        <taxon>Ecdysozoa</taxon>
        <taxon>Nematoda</taxon>
        <taxon>Chromadorea</taxon>
        <taxon>Rhabditida</taxon>
        <taxon>Tylenchina</taxon>
        <taxon>Tylenchomorpha</taxon>
        <taxon>Tylenchoidea</taxon>
        <taxon>Meloidogynidae</taxon>
        <taxon>Meloidogyninae</taxon>
        <taxon>Meloidogyne</taxon>
    </lineage>
</organism>
<keyword evidence="2" id="KW-1185">Reference proteome</keyword>
<evidence type="ECO:0000313" key="2">
    <source>
        <dbReference type="Proteomes" id="UP001497535"/>
    </source>
</evidence>
<protein>
    <submittedName>
        <fullName evidence="1">Uncharacterized protein</fullName>
    </submittedName>
</protein>
<evidence type="ECO:0000313" key="1">
    <source>
        <dbReference type="EMBL" id="CAK5039636.1"/>
    </source>
</evidence>
<gene>
    <name evidence="1" type="ORF">MENTE1834_LOCUS9993</name>
</gene>
<sequence length="538" mass="61351">MEQIKENSISSKFFNTYIFNIFFYKYFLFDKLILEQMNQINENIKKNKFSIILGDQIYEICTELRIKGKELEKTNKDDLDKFFSSIRLASCREDGELGLPCRIKILELLEIRLMGWRNNLSHARYYARKERELEELKNEDLFSTFQSKTNSCTSSTNSISPKFMNNNNEINNLYSKQNFVSNKNSPQSPPSQQQRPLSIDNSASDIQSPIPLFPAQFNIPPPSLPPPTCLIDPTVDNNTGMARPASFFFIPSQTGTFVPVPPAITGFNLTENLGMFSSPPPPFKFIPPNFYKENNSLNNTNRNINVAEYGVSEFELLQPKIKSTPNLFREEIQIRNSDSGKVMGVKGRRVALIEELSNTVISFQKVDPKCQSRQLTIIAEAQNAIENAKSLIAETIERNISPNRKAFKHEEDKIISIPQEDKKNKMINKEQFKIIRENEGSLKIASNDAALLNLAQEAVNECLKQISVKAITTNKSSQNQMEDKEIKSNSETTPSNKESKYVYDRDAMMEIRKIVQNSPSIMAEASQQLLNDLDILCL</sequence>
<reference evidence="1" key="1">
    <citation type="submission" date="2023-11" db="EMBL/GenBank/DDBJ databases">
        <authorList>
            <person name="Poullet M."/>
        </authorList>
    </citation>
    <scope>NUCLEOTIDE SEQUENCE</scope>
    <source>
        <strain evidence="1">E1834</strain>
    </source>
</reference>
<accession>A0ACB0YBE6</accession>
<dbReference type="EMBL" id="CAVMJV010000009">
    <property type="protein sequence ID" value="CAK5039636.1"/>
    <property type="molecule type" value="Genomic_DNA"/>
</dbReference>
<proteinExistence type="predicted"/>
<comment type="caution">
    <text evidence="1">The sequence shown here is derived from an EMBL/GenBank/DDBJ whole genome shotgun (WGS) entry which is preliminary data.</text>
</comment>
<name>A0ACB0YBE6_MELEN</name>